<dbReference type="InterPro" id="IPR011008">
    <property type="entry name" value="Dimeric_a/b-barrel"/>
</dbReference>
<keyword evidence="2" id="KW-0560">Oxidoreductase</keyword>
<dbReference type="InterPro" id="IPR007138">
    <property type="entry name" value="ABM_dom"/>
</dbReference>
<reference evidence="2" key="2">
    <citation type="journal article" date="2021" name="PeerJ">
        <title>Extensive microbial diversity within the chicken gut microbiome revealed by metagenomics and culture.</title>
        <authorList>
            <person name="Gilroy R."/>
            <person name="Ravi A."/>
            <person name="Getino M."/>
            <person name="Pursley I."/>
            <person name="Horton D.L."/>
            <person name="Alikhan N.F."/>
            <person name="Baker D."/>
            <person name="Gharbi K."/>
            <person name="Hall N."/>
            <person name="Watson M."/>
            <person name="Adriaenssens E.M."/>
            <person name="Foster-Nyarko E."/>
            <person name="Jarju S."/>
            <person name="Secka A."/>
            <person name="Antonio M."/>
            <person name="Oren A."/>
            <person name="Chaudhuri R.R."/>
            <person name="La Ragione R."/>
            <person name="Hildebrand F."/>
            <person name="Pallen M.J."/>
        </authorList>
    </citation>
    <scope>NUCLEOTIDE SEQUENCE</scope>
    <source>
        <strain evidence="2">ChiHcec3-6078</strain>
    </source>
</reference>
<dbReference type="PROSITE" id="PS51725">
    <property type="entry name" value="ABM"/>
    <property type="match status" value="1"/>
</dbReference>
<dbReference type="SUPFAM" id="SSF54909">
    <property type="entry name" value="Dimeric alpha+beta barrel"/>
    <property type="match status" value="1"/>
</dbReference>
<accession>A0A9D1L7N1</accession>
<comment type="caution">
    <text evidence="2">The sequence shown here is derived from an EMBL/GenBank/DDBJ whole genome shotgun (WGS) entry which is preliminary data.</text>
</comment>
<reference evidence="2" key="1">
    <citation type="submission" date="2020-10" db="EMBL/GenBank/DDBJ databases">
        <authorList>
            <person name="Gilroy R."/>
        </authorList>
    </citation>
    <scope>NUCLEOTIDE SEQUENCE</scope>
    <source>
        <strain evidence="2">ChiHcec3-6078</strain>
    </source>
</reference>
<sequence length="95" mass="11570">MIVLICEDVVKREKLEEVREYYRELVEYTRKQPGCLAYDVYQDEERDNVLIFVEKWADASCLDDHLKDNVYIEMFAKIEKHLTEEEKVRRYGEFV</sequence>
<evidence type="ECO:0000259" key="1">
    <source>
        <dbReference type="PROSITE" id="PS51725"/>
    </source>
</evidence>
<keyword evidence="2" id="KW-0503">Monooxygenase</keyword>
<dbReference type="Gene3D" id="3.30.70.100">
    <property type="match status" value="1"/>
</dbReference>
<name>A0A9D1L7N1_9FIRM</name>
<dbReference type="EMBL" id="DVMP01000131">
    <property type="protein sequence ID" value="HIU26228.1"/>
    <property type="molecule type" value="Genomic_DNA"/>
</dbReference>
<dbReference type="InterPro" id="IPR050744">
    <property type="entry name" value="AI-2_Isomerase_LsrG"/>
</dbReference>
<gene>
    <name evidence="2" type="ORF">IAC50_07035</name>
</gene>
<dbReference type="Pfam" id="PF03992">
    <property type="entry name" value="ABM"/>
    <property type="match status" value="1"/>
</dbReference>
<dbReference type="PANTHER" id="PTHR33336:SF15">
    <property type="entry name" value="ABM DOMAIN-CONTAINING PROTEIN"/>
    <property type="match status" value="1"/>
</dbReference>
<dbReference type="PANTHER" id="PTHR33336">
    <property type="entry name" value="QUINOL MONOOXYGENASE YGIN-RELATED"/>
    <property type="match status" value="1"/>
</dbReference>
<organism evidence="2 3">
    <name type="scientific">Candidatus Allocopromorpha excrementigallinarum</name>
    <dbReference type="NCBI Taxonomy" id="2840742"/>
    <lineage>
        <taxon>Bacteria</taxon>
        <taxon>Bacillati</taxon>
        <taxon>Bacillota</taxon>
        <taxon>Clostridia</taxon>
        <taxon>Eubacteriales</taxon>
        <taxon>Eubacteriaceae</taxon>
        <taxon>Eubacteriaceae incertae sedis</taxon>
        <taxon>Candidatus Allocopromorpha</taxon>
    </lineage>
</organism>
<protein>
    <submittedName>
        <fullName evidence="2">Antibiotic biosynthesis monooxygenase</fullName>
    </submittedName>
</protein>
<dbReference type="AlphaFoldDB" id="A0A9D1L7N1"/>
<evidence type="ECO:0000313" key="2">
    <source>
        <dbReference type="EMBL" id="HIU26228.1"/>
    </source>
</evidence>
<evidence type="ECO:0000313" key="3">
    <source>
        <dbReference type="Proteomes" id="UP000824090"/>
    </source>
</evidence>
<dbReference type="GO" id="GO:0004497">
    <property type="term" value="F:monooxygenase activity"/>
    <property type="evidence" value="ECO:0007669"/>
    <property type="project" value="UniProtKB-KW"/>
</dbReference>
<proteinExistence type="predicted"/>
<dbReference type="Proteomes" id="UP000824090">
    <property type="component" value="Unassembled WGS sequence"/>
</dbReference>
<feature type="domain" description="ABM" evidence="1">
    <location>
        <begin position="2"/>
        <end position="94"/>
    </location>
</feature>